<reference evidence="1 2" key="1">
    <citation type="submission" date="2018-03" db="EMBL/GenBank/DDBJ databases">
        <title>Genomic Encyclopedia of Type Strains, Phase III (KMG-III): the genomes of soil and plant-associated and newly described type strains.</title>
        <authorList>
            <person name="Whitman W."/>
        </authorList>
    </citation>
    <scope>NUCLEOTIDE SEQUENCE [LARGE SCALE GENOMIC DNA]</scope>
    <source>
        <strain evidence="1 2">CGMCC 1.12700</strain>
    </source>
</reference>
<proteinExistence type="predicted"/>
<evidence type="ECO:0000313" key="1">
    <source>
        <dbReference type="EMBL" id="PSK94073.1"/>
    </source>
</evidence>
<organism evidence="1 2">
    <name type="scientific">Taibaiella chishuiensis</name>
    <dbReference type="NCBI Taxonomy" id="1434707"/>
    <lineage>
        <taxon>Bacteria</taxon>
        <taxon>Pseudomonadati</taxon>
        <taxon>Bacteroidota</taxon>
        <taxon>Chitinophagia</taxon>
        <taxon>Chitinophagales</taxon>
        <taxon>Chitinophagaceae</taxon>
        <taxon>Taibaiella</taxon>
    </lineage>
</organism>
<dbReference type="EMBL" id="PYGD01000001">
    <property type="protein sequence ID" value="PSK94073.1"/>
    <property type="molecule type" value="Genomic_DNA"/>
</dbReference>
<sequence length="38" mass="4178">MPGTFFAVNAVFVQVNAGSYRFFCPGAGSRYSRKLIFA</sequence>
<keyword evidence="2" id="KW-1185">Reference proteome</keyword>
<dbReference type="AlphaFoldDB" id="A0A2P8DA33"/>
<dbReference type="Proteomes" id="UP000240572">
    <property type="component" value="Unassembled WGS sequence"/>
</dbReference>
<accession>A0A2P8DA33</accession>
<name>A0A2P8DA33_9BACT</name>
<evidence type="ECO:0000313" key="2">
    <source>
        <dbReference type="Proteomes" id="UP000240572"/>
    </source>
</evidence>
<protein>
    <submittedName>
        <fullName evidence="1">Uncharacterized protein</fullName>
    </submittedName>
</protein>
<comment type="caution">
    <text evidence="1">The sequence shown here is derived from an EMBL/GenBank/DDBJ whole genome shotgun (WGS) entry which is preliminary data.</text>
</comment>
<gene>
    <name evidence="1" type="ORF">B0I18_101223</name>
</gene>